<proteinExistence type="predicted"/>
<dbReference type="Gene3D" id="3.90.550.10">
    <property type="entry name" value="Spore Coat Polysaccharide Biosynthesis Protein SpsA, Chain A"/>
    <property type="match status" value="1"/>
</dbReference>
<evidence type="ECO:0000259" key="1">
    <source>
        <dbReference type="Pfam" id="PF00535"/>
    </source>
</evidence>
<dbReference type="STRING" id="1150112.SAMN04487893_101167"/>
<keyword evidence="2" id="KW-0808">Transferase</keyword>
<organism evidence="2 3">
    <name type="scientific">Myroides guanonis</name>
    <dbReference type="NCBI Taxonomy" id="1150112"/>
    <lineage>
        <taxon>Bacteria</taxon>
        <taxon>Pseudomonadati</taxon>
        <taxon>Bacteroidota</taxon>
        <taxon>Flavobacteriia</taxon>
        <taxon>Flavobacteriales</taxon>
        <taxon>Flavobacteriaceae</taxon>
        <taxon>Myroides</taxon>
    </lineage>
</organism>
<dbReference type="AlphaFoldDB" id="A0A1I3L429"/>
<reference evidence="3" key="1">
    <citation type="submission" date="2016-10" db="EMBL/GenBank/DDBJ databases">
        <authorList>
            <person name="Varghese N."/>
            <person name="Submissions S."/>
        </authorList>
    </citation>
    <scope>NUCLEOTIDE SEQUENCE [LARGE SCALE GENOMIC DNA]</scope>
    <source>
        <strain evidence="3">DSM 26542</strain>
    </source>
</reference>
<dbReference type="SUPFAM" id="SSF53448">
    <property type="entry name" value="Nucleotide-diphospho-sugar transferases"/>
    <property type="match status" value="1"/>
</dbReference>
<protein>
    <submittedName>
        <fullName evidence="2">Glycosyl transferase family 2</fullName>
    </submittedName>
</protein>
<gene>
    <name evidence="2" type="ORF">SAMN04487893_101167</name>
</gene>
<dbReference type="InterPro" id="IPR001173">
    <property type="entry name" value="Glyco_trans_2-like"/>
</dbReference>
<name>A0A1I3L429_9FLAO</name>
<evidence type="ECO:0000313" key="2">
    <source>
        <dbReference type="EMBL" id="SFI79437.1"/>
    </source>
</evidence>
<dbReference type="Pfam" id="PF00535">
    <property type="entry name" value="Glycos_transf_2"/>
    <property type="match status" value="1"/>
</dbReference>
<feature type="domain" description="Glycosyltransferase 2-like" evidence="1">
    <location>
        <begin position="128"/>
        <end position="221"/>
    </location>
</feature>
<keyword evidence="3" id="KW-1185">Reference proteome</keyword>
<accession>A0A1I3L429</accession>
<dbReference type="InterPro" id="IPR029044">
    <property type="entry name" value="Nucleotide-diphossugar_trans"/>
</dbReference>
<evidence type="ECO:0000313" key="3">
    <source>
        <dbReference type="Proteomes" id="UP000243887"/>
    </source>
</evidence>
<dbReference type="OrthoDB" id="5465469at2"/>
<dbReference type="Proteomes" id="UP000243887">
    <property type="component" value="Unassembled WGS sequence"/>
</dbReference>
<sequence length="304" mass="35988">MIDFFDHYYSSLRKKNRQQSFLRYLTRSICNIILPIYLQMKKKEIILPKNDGLEIIVSITSFPQRIPKIWLVIECILKQKSLPNKIILWLSKGQFPNEMEDLPRSLTKYVESNVLEIVFLDEDIRSHKKYYYAFQKFPKDVIITLDDDIYYPSNIISDLLKTHKKHPNTICCHRAHTVTKNKNNKLESYTLWEKNYGKFGPSFKIFHTSGGGTLYKKEMFNEEVLNKEVFKKLSFYADDVWLNIMAQLSGTKTIKTNYFSNLIPIYDKKAIFKLSVENLGKNGNDIQLKNLIKYYEINEDKVFE</sequence>
<dbReference type="EMBL" id="FORU01000001">
    <property type="protein sequence ID" value="SFI79437.1"/>
    <property type="molecule type" value="Genomic_DNA"/>
</dbReference>
<dbReference type="GO" id="GO:0016740">
    <property type="term" value="F:transferase activity"/>
    <property type="evidence" value="ECO:0007669"/>
    <property type="project" value="UniProtKB-KW"/>
</dbReference>